<dbReference type="AlphaFoldDB" id="A0A833QRD3"/>
<dbReference type="EMBL" id="SWLB01000022">
    <property type="protein sequence ID" value="KAF3323852.1"/>
    <property type="molecule type" value="Genomic_DNA"/>
</dbReference>
<feature type="region of interest" description="Disordered" evidence="2">
    <location>
        <begin position="171"/>
        <end position="193"/>
    </location>
</feature>
<feature type="compositionally biased region" description="Basic residues" evidence="2">
    <location>
        <begin position="184"/>
        <end position="193"/>
    </location>
</feature>
<sequence length="211" mass="23757">MEGEEDGRAEIDTSAPFRSVKEAVMLFGERVLAGEVYAGRIHEIRAAASKMQKTESNHGSIVAQLEDARQELERERAENQKMAEKISALKEKLDKAKVELEQLKERESSEKKVIEMETEDLKFVENSNEVEIEKAPAKPTVELQKKRYVTFASPPAVTHTPPIPTTIMLERQFSLGNERDSPTSKKKNSKKKPLIPLIGALFIKKKGQSRA</sequence>
<accession>A0A833QRD3</accession>
<keyword evidence="4" id="KW-1185">Reference proteome</keyword>
<comment type="caution">
    <text evidence="3">The sequence shown here is derived from an EMBL/GenBank/DDBJ whole genome shotgun (WGS) entry which is preliminary data.</text>
</comment>
<keyword evidence="1" id="KW-0175">Coiled coil</keyword>
<gene>
    <name evidence="3" type="ORF">FCM35_KLT11319</name>
</gene>
<evidence type="ECO:0000313" key="3">
    <source>
        <dbReference type="EMBL" id="KAF3323852.1"/>
    </source>
</evidence>
<evidence type="ECO:0000256" key="2">
    <source>
        <dbReference type="SAM" id="MobiDB-lite"/>
    </source>
</evidence>
<feature type="coiled-coil region" evidence="1">
    <location>
        <begin position="58"/>
        <end position="117"/>
    </location>
</feature>
<reference evidence="3" key="1">
    <citation type="submission" date="2020-01" db="EMBL/GenBank/DDBJ databases">
        <title>Genome sequence of Kobresia littledalei, the first chromosome-level genome in the family Cyperaceae.</title>
        <authorList>
            <person name="Qu G."/>
        </authorList>
    </citation>
    <scope>NUCLEOTIDE SEQUENCE</scope>
    <source>
        <strain evidence="3">C.B.Clarke</strain>
        <tissue evidence="3">Leaf</tissue>
    </source>
</reference>
<evidence type="ECO:0000313" key="4">
    <source>
        <dbReference type="Proteomes" id="UP000623129"/>
    </source>
</evidence>
<evidence type="ECO:0000256" key="1">
    <source>
        <dbReference type="SAM" id="Coils"/>
    </source>
</evidence>
<protein>
    <submittedName>
        <fullName evidence="3">WEB family protein</fullName>
    </submittedName>
</protein>
<dbReference type="OrthoDB" id="4585693at2759"/>
<proteinExistence type="predicted"/>
<dbReference type="Proteomes" id="UP000623129">
    <property type="component" value="Unassembled WGS sequence"/>
</dbReference>
<name>A0A833QRD3_9POAL</name>
<organism evidence="3 4">
    <name type="scientific">Carex littledalei</name>
    <dbReference type="NCBI Taxonomy" id="544730"/>
    <lineage>
        <taxon>Eukaryota</taxon>
        <taxon>Viridiplantae</taxon>
        <taxon>Streptophyta</taxon>
        <taxon>Embryophyta</taxon>
        <taxon>Tracheophyta</taxon>
        <taxon>Spermatophyta</taxon>
        <taxon>Magnoliopsida</taxon>
        <taxon>Liliopsida</taxon>
        <taxon>Poales</taxon>
        <taxon>Cyperaceae</taxon>
        <taxon>Cyperoideae</taxon>
        <taxon>Cariceae</taxon>
        <taxon>Carex</taxon>
        <taxon>Carex subgen. Euthyceras</taxon>
    </lineage>
</organism>